<organism evidence="11 12">
    <name type="scientific">Phascolarctos cinereus</name>
    <name type="common">Koala</name>
    <dbReference type="NCBI Taxonomy" id="38626"/>
    <lineage>
        <taxon>Eukaryota</taxon>
        <taxon>Metazoa</taxon>
        <taxon>Chordata</taxon>
        <taxon>Craniata</taxon>
        <taxon>Vertebrata</taxon>
        <taxon>Euteleostomi</taxon>
        <taxon>Mammalia</taxon>
        <taxon>Metatheria</taxon>
        <taxon>Diprotodontia</taxon>
        <taxon>Phascolarctidae</taxon>
        <taxon>Phascolarctos</taxon>
    </lineage>
</organism>
<dbReference type="InterPro" id="IPR017452">
    <property type="entry name" value="GPCR_Rhodpsn_7TM"/>
</dbReference>
<dbReference type="KEGG" id="pcw:110207385"/>
<gene>
    <name evidence="12" type="primary">LOC110207385</name>
</gene>
<dbReference type="FunFam" id="1.20.1070.10:FF:000001">
    <property type="entry name" value="Olfactory receptor"/>
    <property type="match status" value="1"/>
</dbReference>
<keyword evidence="11" id="KW-1185">Reference proteome</keyword>
<evidence type="ECO:0000256" key="1">
    <source>
        <dbReference type="ARBA" id="ARBA00004651"/>
    </source>
</evidence>
<evidence type="ECO:0000256" key="4">
    <source>
        <dbReference type="ARBA" id="ARBA00022692"/>
    </source>
</evidence>
<feature type="transmembrane region" description="Helical" evidence="9">
    <location>
        <begin position="197"/>
        <end position="225"/>
    </location>
</feature>
<dbReference type="AlphaFoldDB" id="A0A6P5K5J8"/>
<keyword evidence="2" id="KW-1003">Cell membrane</keyword>
<evidence type="ECO:0000256" key="2">
    <source>
        <dbReference type="ARBA" id="ARBA00022475"/>
    </source>
</evidence>
<feature type="transmembrane region" description="Helical" evidence="9">
    <location>
        <begin position="98"/>
        <end position="120"/>
    </location>
</feature>
<dbReference type="GO" id="GO:0005886">
    <property type="term" value="C:plasma membrane"/>
    <property type="evidence" value="ECO:0007669"/>
    <property type="project" value="UniProtKB-SubCell"/>
</dbReference>
<keyword evidence="4 9" id="KW-0812">Transmembrane</keyword>
<dbReference type="Pfam" id="PF13853">
    <property type="entry name" value="7tm_4"/>
    <property type="match status" value="1"/>
</dbReference>
<dbReference type="SUPFAM" id="SSF81321">
    <property type="entry name" value="Family A G protein-coupled receptor-like"/>
    <property type="match status" value="1"/>
</dbReference>
<reference evidence="12" key="1">
    <citation type="submission" date="2025-08" db="UniProtKB">
        <authorList>
            <consortium name="RefSeq"/>
        </authorList>
    </citation>
    <scope>IDENTIFICATION</scope>
    <source>
        <tissue evidence="12">Spleen</tissue>
    </source>
</reference>
<evidence type="ECO:0000313" key="11">
    <source>
        <dbReference type="Proteomes" id="UP000515140"/>
    </source>
</evidence>
<evidence type="ECO:0000256" key="8">
    <source>
        <dbReference type="ARBA" id="ARBA00023224"/>
    </source>
</evidence>
<dbReference type="PRINTS" id="PR00245">
    <property type="entry name" value="OLFACTORYR"/>
</dbReference>
<name>A0A6P5K5J8_PHACI</name>
<dbReference type="CDD" id="cd13954">
    <property type="entry name" value="7tmA_OR"/>
    <property type="match status" value="1"/>
</dbReference>
<keyword evidence="3" id="KW-0716">Sensory transduction</keyword>
<feature type="transmembrane region" description="Helical" evidence="9">
    <location>
        <begin position="60"/>
        <end position="78"/>
    </location>
</feature>
<keyword evidence="8" id="KW-0807">Transducer</keyword>
<keyword evidence="6 9" id="KW-1133">Transmembrane helix</keyword>
<dbReference type="Proteomes" id="UP000515140">
    <property type="component" value="Unplaced"/>
</dbReference>
<accession>A0A6P5K5J8</accession>
<evidence type="ECO:0000256" key="5">
    <source>
        <dbReference type="ARBA" id="ARBA00022725"/>
    </source>
</evidence>
<dbReference type="InParanoid" id="A0A6P5K5J8"/>
<keyword evidence="5" id="KW-0552">Olfaction</keyword>
<dbReference type="PRINTS" id="PR00237">
    <property type="entry name" value="GPCRRHODOPSN"/>
</dbReference>
<dbReference type="InterPro" id="IPR000276">
    <property type="entry name" value="GPCR_Rhodpsn"/>
</dbReference>
<evidence type="ECO:0000259" key="10">
    <source>
        <dbReference type="PROSITE" id="PS50262"/>
    </source>
</evidence>
<proteinExistence type="predicted"/>
<feature type="transmembrane region" description="Helical" evidence="9">
    <location>
        <begin position="272"/>
        <end position="290"/>
    </location>
</feature>
<dbReference type="Gene3D" id="1.20.1070.10">
    <property type="entry name" value="Rhodopsin 7-helix transmembrane proteins"/>
    <property type="match status" value="1"/>
</dbReference>
<protein>
    <submittedName>
        <fullName evidence="12">Olfactory receptor 2D2-like isoform X1</fullName>
    </submittedName>
</protein>
<evidence type="ECO:0000256" key="9">
    <source>
        <dbReference type="SAM" id="Phobius"/>
    </source>
</evidence>
<comment type="subcellular location">
    <subcellularLocation>
        <location evidence="1">Cell membrane</location>
        <topology evidence="1">Multi-pass membrane protein</topology>
    </subcellularLocation>
</comment>
<evidence type="ECO:0000256" key="3">
    <source>
        <dbReference type="ARBA" id="ARBA00022606"/>
    </source>
</evidence>
<dbReference type="GO" id="GO:0004984">
    <property type="term" value="F:olfactory receptor activity"/>
    <property type="evidence" value="ECO:0007669"/>
    <property type="project" value="InterPro"/>
</dbReference>
<feature type="transmembrane region" description="Helical" evidence="9">
    <location>
        <begin position="25"/>
        <end position="48"/>
    </location>
</feature>
<sequence length="308" mass="33921">MNQKNCTWVTEFLLLGLSDDPQTQLLFIVLFLAVYLGTVLGSLLLIYLVISDSQLHTPMYFFLCNLSLADLGSSTSIVPQALVHMLTKKKVISFKGCAAQIFFSIVSGATQCSLLAVMSYDRYLAICNPMHYCLIMTGSICAQLALGCWISGIVASSVDTIFTVCLPYQGDNKIAHFFCDAPILLTLATGDTHKAEIAIFFMGVVILLVPVSLVLVSYGFIIVTVIKMKTTSGRLKAFSTCGSHLLAVILFYGTLIISYMTSKSSREQIKHVAVFYGVINPMLNPIIYSLRNKDVMRAFRNAINRKES</sequence>
<keyword evidence="7 9" id="KW-0472">Membrane</keyword>
<dbReference type="RefSeq" id="XP_020840658.1">
    <property type="nucleotide sequence ID" value="XM_020984999.1"/>
</dbReference>
<dbReference type="GeneID" id="110207385"/>
<feature type="domain" description="G-protein coupled receptors family 1 profile" evidence="10">
    <location>
        <begin position="41"/>
        <end position="288"/>
    </location>
</feature>
<evidence type="ECO:0000256" key="6">
    <source>
        <dbReference type="ARBA" id="ARBA00022989"/>
    </source>
</evidence>
<evidence type="ECO:0000313" key="12">
    <source>
        <dbReference type="RefSeq" id="XP_020840658.1"/>
    </source>
</evidence>
<dbReference type="PANTHER" id="PTHR26453">
    <property type="entry name" value="OLFACTORY RECEPTOR"/>
    <property type="match status" value="1"/>
</dbReference>
<dbReference type="InterPro" id="IPR000725">
    <property type="entry name" value="Olfact_rcpt"/>
</dbReference>
<feature type="transmembrane region" description="Helical" evidence="9">
    <location>
        <begin position="132"/>
        <end position="154"/>
    </location>
</feature>
<evidence type="ECO:0000256" key="7">
    <source>
        <dbReference type="ARBA" id="ARBA00023136"/>
    </source>
</evidence>
<dbReference type="GO" id="GO:0004930">
    <property type="term" value="F:G protein-coupled receptor activity"/>
    <property type="evidence" value="ECO:0007669"/>
    <property type="project" value="InterPro"/>
</dbReference>
<feature type="transmembrane region" description="Helical" evidence="9">
    <location>
        <begin position="237"/>
        <end position="260"/>
    </location>
</feature>
<dbReference type="PROSITE" id="PS50262">
    <property type="entry name" value="G_PROTEIN_RECEP_F1_2"/>
    <property type="match status" value="1"/>
</dbReference>